<dbReference type="SUPFAM" id="SSF53850">
    <property type="entry name" value="Periplasmic binding protein-like II"/>
    <property type="match status" value="1"/>
</dbReference>
<organism evidence="4 5">
    <name type="scientific">Bradyrhizobium erythrophlei</name>
    <dbReference type="NCBI Taxonomy" id="1437360"/>
    <lineage>
        <taxon>Bacteria</taxon>
        <taxon>Pseudomonadati</taxon>
        <taxon>Pseudomonadota</taxon>
        <taxon>Alphaproteobacteria</taxon>
        <taxon>Hyphomicrobiales</taxon>
        <taxon>Nitrobacteraceae</taxon>
        <taxon>Bradyrhizobium</taxon>
    </lineage>
</organism>
<dbReference type="Gene3D" id="3.40.190.10">
    <property type="entry name" value="Periplasmic binding protein-like II"/>
    <property type="match status" value="3"/>
</dbReference>
<protein>
    <submittedName>
        <fullName evidence="4">PBP superfamily domain-containing protein</fullName>
    </submittedName>
</protein>
<evidence type="ECO:0000313" key="5">
    <source>
        <dbReference type="Proteomes" id="UP000198992"/>
    </source>
</evidence>
<dbReference type="AlphaFoldDB" id="A0A1H5HUN9"/>
<dbReference type="PANTHER" id="PTHR42996">
    <property type="entry name" value="PHOSPHATE-BINDING PROTEIN PSTS"/>
    <property type="match status" value="1"/>
</dbReference>
<proteinExistence type="inferred from homology"/>
<evidence type="ECO:0000313" key="4">
    <source>
        <dbReference type="EMBL" id="SEE31816.1"/>
    </source>
</evidence>
<dbReference type="Proteomes" id="UP000198992">
    <property type="component" value="Unassembled WGS sequence"/>
</dbReference>
<name>A0A1H5HUN9_9BRAD</name>
<dbReference type="Pfam" id="PF12849">
    <property type="entry name" value="PBP_like_2"/>
    <property type="match status" value="1"/>
</dbReference>
<feature type="region of interest" description="Disordered" evidence="2">
    <location>
        <begin position="378"/>
        <end position="401"/>
    </location>
</feature>
<dbReference type="EMBL" id="FNTH01000001">
    <property type="protein sequence ID" value="SEE31816.1"/>
    <property type="molecule type" value="Genomic_DNA"/>
</dbReference>
<reference evidence="4 5" key="1">
    <citation type="submission" date="2016-10" db="EMBL/GenBank/DDBJ databases">
        <authorList>
            <person name="de Groot N.N."/>
        </authorList>
    </citation>
    <scope>NUCLEOTIDE SEQUENCE [LARGE SCALE GENOMIC DNA]</scope>
    <source>
        <strain evidence="4 5">MT12</strain>
    </source>
</reference>
<feature type="domain" description="PBP" evidence="3">
    <location>
        <begin position="199"/>
        <end position="451"/>
    </location>
</feature>
<dbReference type="RefSeq" id="WP_171948095.1">
    <property type="nucleotide sequence ID" value="NZ_FNTH01000001.1"/>
</dbReference>
<evidence type="ECO:0000259" key="3">
    <source>
        <dbReference type="Pfam" id="PF12849"/>
    </source>
</evidence>
<dbReference type="InterPro" id="IPR050962">
    <property type="entry name" value="Phosphate-bind_PstS"/>
</dbReference>
<sequence>MKTKSFAERVLGTTSLVVLSAAAMIGAQQPAAAQTGIYGGGSTLSSLALRQIFDCYAGATLANDGQAFSPSFTTATPSPNLLPTSCTLVSTSVEGLFAAVGSGNGQRAYIADDARQLFRGSPDSAPTVVRKPSAKPPFRDTANAAFKSYPYPRLDFAASDAPLASSIASLTTISFSNFVPSTNWQNTLLIGALSKSNASFNTAAVGAPIQVPAMEVPVAIAVNTSNSASGVTWTNQSALSPNSQAGGAIQLSAAQLCAIFSATVTDWHDTSTLIPALDANGVQQFQHFYDANTNGSLTPVAYTSGRLPIKVVYRADDAGASFILTNYLANLCPLLDPTGTYNYKKIFTGVGVGGSTTANLPAGKFSRLLDNIRAVKSSDQSDPYDVDDDEERPDPHWISASGSNHEALKIGTDPRFAGRIGYLSADFTQPYAQTVTEEIAGTTISAAAPLSASVQNERQRLLGVYHPGQVGSNGRAQNFVPPTPNNAELAFANLTAPDISSSYDAWNLYAQVYPAGTVVGGVTYDGLSVIGIPLQSQADYPITGASFLNVYSCYGDTAGTRVPAVKNWLAWFYGGSVTGLPNYNPVTSNSDNPGYDPNVAKVIRNNGFHELDGVWATNVLNAYLTSSAAGGSSTAIAAYSTSGTQTDGCTGVTGGAR</sequence>
<dbReference type="InterPro" id="IPR024370">
    <property type="entry name" value="PBP_domain"/>
</dbReference>
<feature type="compositionally biased region" description="Acidic residues" evidence="2">
    <location>
        <begin position="382"/>
        <end position="392"/>
    </location>
</feature>
<accession>A0A1H5HUN9</accession>
<evidence type="ECO:0000256" key="2">
    <source>
        <dbReference type="SAM" id="MobiDB-lite"/>
    </source>
</evidence>
<comment type="similarity">
    <text evidence="1">Belongs to the PstS family.</text>
</comment>
<gene>
    <name evidence="4" type="ORF">SAMN05444164_7652</name>
</gene>
<evidence type="ECO:0000256" key="1">
    <source>
        <dbReference type="ARBA" id="ARBA00008725"/>
    </source>
</evidence>
<dbReference type="PANTHER" id="PTHR42996:SF1">
    <property type="entry name" value="PHOSPHATE-BINDING PROTEIN PSTS"/>
    <property type="match status" value="1"/>
</dbReference>